<accession>A0AAP6BKC1</accession>
<dbReference type="EMBL" id="JARAWP010000015">
    <property type="protein sequence ID" value="MDX3021304.1"/>
    <property type="molecule type" value="Genomic_DNA"/>
</dbReference>
<dbReference type="InterPro" id="IPR029016">
    <property type="entry name" value="GAF-like_dom_sf"/>
</dbReference>
<dbReference type="Gene3D" id="3.30.450.40">
    <property type="match status" value="1"/>
</dbReference>
<dbReference type="PANTHER" id="PTHR43102">
    <property type="entry name" value="SLR1143 PROTEIN"/>
    <property type="match status" value="1"/>
</dbReference>
<evidence type="ECO:0000313" key="3">
    <source>
        <dbReference type="EMBL" id="MDX3021304.1"/>
    </source>
</evidence>
<organism evidence="2 5">
    <name type="scientific">Streptomyces acidiscabies</name>
    <dbReference type="NCBI Taxonomy" id="42234"/>
    <lineage>
        <taxon>Bacteria</taxon>
        <taxon>Bacillati</taxon>
        <taxon>Actinomycetota</taxon>
        <taxon>Actinomycetes</taxon>
        <taxon>Kitasatosporales</taxon>
        <taxon>Streptomycetaceae</taxon>
        <taxon>Streptomyces</taxon>
    </lineage>
</organism>
<protein>
    <submittedName>
        <fullName evidence="2">GAF domain-containing protein</fullName>
    </submittedName>
</protein>
<dbReference type="SUPFAM" id="SSF55781">
    <property type="entry name" value="GAF domain-like"/>
    <property type="match status" value="1"/>
</dbReference>
<dbReference type="GeneID" id="69810899"/>
<sequence>MTFHLPPAFPKPPEPPLVVPPPGLIGADGESVTGERADRLSDIAARMEVAHRLGLSTDPDPVLDEIAADLAARMDMQYAFVNLITDQQHFIGLRQPPDGHGYVPVGRTMSLDRGWCRHTITRDKALPLPDIYASRFHLDFVAEALGVRTYFGMSIKDPVTGTPFATVCAIDREVRTVADSYRLRDITVDAAEEARDVIVQRAR</sequence>
<evidence type="ECO:0000313" key="2">
    <source>
        <dbReference type="EMBL" id="MDX2966067.1"/>
    </source>
</evidence>
<evidence type="ECO:0000259" key="1">
    <source>
        <dbReference type="Pfam" id="PF01590"/>
    </source>
</evidence>
<dbReference type="Proteomes" id="UP001272987">
    <property type="component" value="Unassembled WGS sequence"/>
</dbReference>
<dbReference type="InterPro" id="IPR003018">
    <property type="entry name" value="GAF"/>
</dbReference>
<evidence type="ECO:0000313" key="4">
    <source>
        <dbReference type="Proteomes" id="UP001272987"/>
    </source>
</evidence>
<dbReference type="Proteomes" id="UP001282288">
    <property type="component" value="Unassembled WGS sequence"/>
</dbReference>
<dbReference type="PANTHER" id="PTHR43102:SF2">
    <property type="entry name" value="GAF DOMAIN-CONTAINING PROTEIN"/>
    <property type="match status" value="1"/>
</dbReference>
<dbReference type="Pfam" id="PF01590">
    <property type="entry name" value="GAF"/>
    <property type="match status" value="1"/>
</dbReference>
<dbReference type="AlphaFoldDB" id="A0AAP6BKC1"/>
<dbReference type="EMBL" id="JARAWC010000051">
    <property type="protein sequence ID" value="MDX2966067.1"/>
    <property type="molecule type" value="Genomic_DNA"/>
</dbReference>
<reference evidence="2 4" key="1">
    <citation type="journal article" date="2023" name="Microb. Genom.">
        <title>Mesoterricola silvestris gen. nov., sp. nov., Mesoterricola sediminis sp. nov., Geothrix oryzae sp. nov., Geothrix edaphica sp. nov., Geothrix rubra sp. nov., and Geothrix limicola sp. nov., six novel members of Acidobacteriota isolated from soils.</title>
        <authorList>
            <person name="Weisberg A.J."/>
            <person name="Pearce E."/>
            <person name="Kramer C.G."/>
            <person name="Chang J.H."/>
            <person name="Clarke C.R."/>
        </authorList>
    </citation>
    <scope>NUCLEOTIDE SEQUENCE</scope>
    <source>
        <strain evidence="3 4">NB05-1H</strain>
        <strain evidence="2">NRRL_B-16521</strain>
    </source>
</reference>
<feature type="domain" description="GAF" evidence="1">
    <location>
        <begin position="58"/>
        <end position="173"/>
    </location>
</feature>
<keyword evidence="4" id="KW-1185">Reference proteome</keyword>
<gene>
    <name evidence="2" type="ORF">PV399_41135</name>
    <name evidence="3" type="ORF">PV666_25925</name>
</gene>
<dbReference type="RefSeq" id="WP_010349976.1">
    <property type="nucleotide sequence ID" value="NZ_BCMK01000038.1"/>
</dbReference>
<proteinExistence type="predicted"/>
<name>A0AAP6BKC1_9ACTN</name>
<evidence type="ECO:0000313" key="5">
    <source>
        <dbReference type="Proteomes" id="UP001282288"/>
    </source>
</evidence>
<comment type="caution">
    <text evidence="2">The sequence shown here is derived from an EMBL/GenBank/DDBJ whole genome shotgun (WGS) entry which is preliminary data.</text>
</comment>